<dbReference type="PANTHER" id="PTHR24189:SF50">
    <property type="entry name" value="ANKYRIN REPEAT AND SOCS BOX PROTEIN 2"/>
    <property type="match status" value="1"/>
</dbReference>
<dbReference type="KEGG" id="tva:4756250"/>
<feature type="repeat" description="ANK" evidence="3">
    <location>
        <begin position="603"/>
        <end position="635"/>
    </location>
</feature>
<dbReference type="Pfam" id="PF12796">
    <property type="entry name" value="Ank_2"/>
    <property type="match status" value="3"/>
</dbReference>
<keyword evidence="1" id="KW-0677">Repeat</keyword>
<organism evidence="5 6">
    <name type="scientific">Trichomonas vaginalis (strain ATCC PRA-98 / G3)</name>
    <dbReference type="NCBI Taxonomy" id="412133"/>
    <lineage>
        <taxon>Eukaryota</taxon>
        <taxon>Metamonada</taxon>
        <taxon>Parabasalia</taxon>
        <taxon>Trichomonadida</taxon>
        <taxon>Trichomonadidae</taxon>
        <taxon>Trichomonas</taxon>
    </lineage>
</organism>
<dbReference type="InParanoid" id="A2F9I2"/>
<keyword evidence="6" id="KW-1185">Reference proteome</keyword>
<dbReference type="PANTHER" id="PTHR24189">
    <property type="entry name" value="MYOTROPHIN"/>
    <property type="match status" value="1"/>
</dbReference>
<feature type="repeat" description="ANK" evidence="3">
    <location>
        <begin position="373"/>
        <end position="400"/>
    </location>
</feature>
<evidence type="ECO:0000313" key="5">
    <source>
        <dbReference type="EMBL" id="EAX98453.1"/>
    </source>
</evidence>
<dbReference type="InterPro" id="IPR002110">
    <property type="entry name" value="Ankyrin_rpt"/>
</dbReference>
<dbReference type="PROSITE" id="PS50088">
    <property type="entry name" value="ANK_REPEAT"/>
    <property type="match status" value="13"/>
</dbReference>
<feature type="repeat" description="ANK" evidence="3">
    <location>
        <begin position="193"/>
        <end position="225"/>
    </location>
</feature>
<feature type="repeat" description="ANK" evidence="3">
    <location>
        <begin position="226"/>
        <end position="258"/>
    </location>
</feature>
<feature type="repeat" description="ANK" evidence="3">
    <location>
        <begin position="402"/>
        <end position="434"/>
    </location>
</feature>
<feature type="repeat" description="ANK" evidence="3">
    <location>
        <begin position="501"/>
        <end position="533"/>
    </location>
</feature>
<dbReference type="Pfam" id="PF00023">
    <property type="entry name" value="Ank"/>
    <property type="match status" value="2"/>
</dbReference>
<feature type="repeat" description="ANK" evidence="3">
    <location>
        <begin position="259"/>
        <end position="291"/>
    </location>
</feature>
<dbReference type="AlphaFoldDB" id="A2F9I2"/>
<feature type="repeat" description="ANK" evidence="3">
    <location>
        <begin position="468"/>
        <end position="500"/>
    </location>
</feature>
<dbReference type="Pfam" id="PF11929">
    <property type="entry name" value="DUF3447"/>
    <property type="match status" value="1"/>
</dbReference>
<dbReference type="PRINTS" id="PR01415">
    <property type="entry name" value="ANKYRIN"/>
</dbReference>
<feature type="repeat" description="ANK" evidence="3">
    <location>
        <begin position="703"/>
        <end position="735"/>
    </location>
</feature>
<dbReference type="SMR" id="A2F9I2"/>
<feature type="repeat" description="ANK" evidence="3">
    <location>
        <begin position="637"/>
        <end position="669"/>
    </location>
</feature>
<dbReference type="SMART" id="SM00248">
    <property type="entry name" value="ANK"/>
    <property type="match status" value="17"/>
</dbReference>
<evidence type="ECO:0000256" key="2">
    <source>
        <dbReference type="ARBA" id="ARBA00023043"/>
    </source>
</evidence>
<feature type="repeat" description="ANK" evidence="3">
    <location>
        <begin position="670"/>
        <end position="702"/>
    </location>
</feature>
<name>A2F9I2_TRIV3</name>
<keyword evidence="2 3" id="KW-0040">ANK repeat</keyword>
<evidence type="ECO:0000259" key="4">
    <source>
        <dbReference type="Pfam" id="PF11929"/>
    </source>
</evidence>
<dbReference type="Pfam" id="PF13637">
    <property type="entry name" value="Ank_4"/>
    <property type="match status" value="1"/>
</dbReference>
<accession>A2F9I2</accession>
<feature type="repeat" description="ANK" evidence="3">
    <location>
        <begin position="736"/>
        <end position="768"/>
    </location>
</feature>
<dbReference type="InterPro" id="IPR020683">
    <property type="entry name" value="DUF3447"/>
</dbReference>
<dbReference type="RefSeq" id="XP_001311383.1">
    <property type="nucleotide sequence ID" value="XM_001311382.1"/>
</dbReference>
<dbReference type="Gene3D" id="1.25.40.20">
    <property type="entry name" value="Ankyrin repeat-containing domain"/>
    <property type="match status" value="5"/>
</dbReference>
<dbReference type="EMBL" id="DS113675">
    <property type="protein sequence ID" value="EAX98453.1"/>
    <property type="molecule type" value="Genomic_DNA"/>
</dbReference>
<dbReference type="InterPro" id="IPR050745">
    <property type="entry name" value="Multifunctional_regulatory"/>
</dbReference>
<dbReference type="STRING" id="5722.A2F9I2"/>
<reference evidence="5" key="2">
    <citation type="journal article" date="2007" name="Science">
        <title>Draft genome sequence of the sexually transmitted pathogen Trichomonas vaginalis.</title>
        <authorList>
            <person name="Carlton J.M."/>
            <person name="Hirt R.P."/>
            <person name="Silva J.C."/>
            <person name="Delcher A.L."/>
            <person name="Schatz M."/>
            <person name="Zhao Q."/>
            <person name="Wortman J.R."/>
            <person name="Bidwell S.L."/>
            <person name="Alsmark U.C.M."/>
            <person name="Besteiro S."/>
            <person name="Sicheritz-Ponten T."/>
            <person name="Noel C.J."/>
            <person name="Dacks J.B."/>
            <person name="Foster P.G."/>
            <person name="Simillion C."/>
            <person name="Van de Peer Y."/>
            <person name="Miranda-Saavedra D."/>
            <person name="Barton G.J."/>
            <person name="Westrop G.D."/>
            <person name="Mueller S."/>
            <person name="Dessi D."/>
            <person name="Fiori P.L."/>
            <person name="Ren Q."/>
            <person name="Paulsen I."/>
            <person name="Zhang H."/>
            <person name="Bastida-Corcuera F.D."/>
            <person name="Simoes-Barbosa A."/>
            <person name="Brown M.T."/>
            <person name="Hayes R.D."/>
            <person name="Mukherjee M."/>
            <person name="Okumura C.Y."/>
            <person name="Schneider R."/>
            <person name="Smith A.J."/>
            <person name="Vanacova S."/>
            <person name="Villalvazo M."/>
            <person name="Haas B.J."/>
            <person name="Pertea M."/>
            <person name="Feldblyum T.V."/>
            <person name="Utterback T.R."/>
            <person name="Shu C.L."/>
            <person name="Osoegawa K."/>
            <person name="de Jong P.J."/>
            <person name="Hrdy I."/>
            <person name="Horvathova L."/>
            <person name="Zubacova Z."/>
            <person name="Dolezal P."/>
            <person name="Malik S.B."/>
            <person name="Logsdon J.M. Jr."/>
            <person name="Henze K."/>
            <person name="Gupta A."/>
            <person name="Wang C.C."/>
            <person name="Dunne R.L."/>
            <person name="Upcroft J.A."/>
            <person name="Upcroft P."/>
            <person name="White O."/>
            <person name="Salzberg S.L."/>
            <person name="Tang P."/>
            <person name="Chiu C.-H."/>
            <person name="Lee Y.-S."/>
            <person name="Embley T.M."/>
            <person name="Coombs G.H."/>
            <person name="Mottram J.C."/>
            <person name="Tachezy J."/>
            <person name="Fraser-Liggett C.M."/>
            <person name="Johnson P.J."/>
        </authorList>
    </citation>
    <scope>NUCLEOTIDE SEQUENCE [LARGE SCALE GENOMIC DNA]</scope>
    <source>
        <strain evidence="5">G3</strain>
    </source>
</reference>
<dbReference type="PROSITE" id="PS50297">
    <property type="entry name" value="ANK_REP_REGION"/>
    <property type="match status" value="10"/>
</dbReference>
<gene>
    <name evidence="5" type="ORF">TVAG_413490</name>
</gene>
<evidence type="ECO:0000256" key="1">
    <source>
        <dbReference type="ARBA" id="ARBA00022737"/>
    </source>
</evidence>
<dbReference type="Proteomes" id="UP000001542">
    <property type="component" value="Unassembled WGS sequence"/>
</dbReference>
<reference evidence="5" key="1">
    <citation type="submission" date="2006-10" db="EMBL/GenBank/DDBJ databases">
        <authorList>
            <person name="Amadeo P."/>
            <person name="Zhao Q."/>
            <person name="Wortman J."/>
            <person name="Fraser-Liggett C."/>
            <person name="Carlton J."/>
        </authorList>
    </citation>
    <scope>NUCLEOTIDE SEQUENCE</scope>
    <source>
        <strain evidence="5">G3</strain>
    </source>
</reference>
<feature type="repeat" description="ANK" evidence="3">
    <location>
        <begin position="435"/>
        <end position="467"/>
    </location>
</feature>
<evidence type="ECO:0000256" key="3">
    <source>
        <dbReference type="PROSITE-ProRule" id="PRU00023"/>
    </source>
</evidence>
<feature type="domain" description="DUF3447" evidence="4">
    <location>
        <begin position="79"/>
        <end position="153"/>
    </location>
</feature>
<dbReference type="InterPro" id="IPR036770">
    <property type="entry name" value="Ankyrin_rpt-contain_sf"/>
</dbReference>
<protein>
    <recommendedName>
        <fullName evidence="4">DUF3447 domain-containing protein</fullName>
    </recommendedName>
</protein>
<dbReference type="SUPFAM" id="SSF48403">
    <property type="entry name" value="Ankyrin repeat"/>
    <property type="match status" value="3"/>
</dbReference>
<sequence length="810" mass="91888">MDNCNANSLYGAIINDDVKLFITFTERDGFDPNAVKILKLETDYFDIMYYDNNQMSFSLLEFCCFHGAVNCFKFLRTEYQSKITIRCLEYSFLSGVPDILNECLKYQNPSNECMKYAIISHNIDFVAFLANEFMLPIDPELCFKYNNILALAIHIDCKHDAFNLLPKIIWYKNFEFLDLIVWNLVMPNTQFYTGMPILHYAAKYNFKSAAKTLISIGVNVNSQDYCGNTALHVAAERDSVDVVNILINHGIDINKKNNDGKTALHYASANHNFEIVKVLIMHGAVLNLYDKNGKTPFHYATMYSRGELKIFISSCLFKQMKHYISNVISNIDGKMIHEPDRFIFAFRADFNKSEFDEAANAIILNGNKIDINVHNTSERKSIEIAKLLVSNGADVNAKDFENRKTPLHYAAERNCQKLAEFLISHGANINAKNKHGLSAIHYAAGKENKELIEILISHGADVNSQDNFQITPLHISSFYNLKDITKLLISHGADINKRDKERKTPLHYATKSHSVESAQILISHGANVNLFDFTGKTPLHFASMYYINEIKDLLLANDDYLYDILESLEERNNIELDGIRLSDKSRNHMENAIFLISNGSFPSKVNSVRNASERKSIEIAKLLVSNGADVNAKDFENRKTPLHYAAERNCQKLAEFLISHGANINAKNKHGLSAIHYAAGKENKELIEILISHGADVNSQDNFQITPLHISSFYNLKDITKLLISHGADVNSKDNDDITPLHLVCVKNFIESAQILLSNGAHARPLTKAKLDPSMLAYGIFDPRMKLLLLKYRCINAIKIMYFKLRNLLF</sequence>
<dbReference type="VEuPathDB" id="TrichDB:TVAG_413490"/>
<evidence type="ECO:0000313" key="6">
    <source>
        <dbReference type="Proteomes" id="UP000001542"/>
    </source>
</evidence>
<proteinExistence type="predicted"/>
<dbReference type="eggNOG" id="KOG4177">
    <property type="taxonomic scope" value="Eukaryota"/>
</dbReference>
<dbReference type="VEuPathDB" id="TrichDB:TVAGG3_1042110"/>